<feature type="region of interest" description="Disordered" evidence="1">
    <location>
        <begin position="27"/>
        <end position="60"/>
    </location>
</feature>
<dbReference type="AlphaFoldDB" id="A0A1F8A0L7"/>
<sequence>MPGALNPSPKSRGDVRTITQHQVLFAMAQRAKPQRRVRRKLDPQASSSSTSSSRVSDEDHVQLRHCSRLEQSLLPARKLLLCLDYGTTLTSISYITFDPSDPPRDVHPRGIRCIANWPRASRFVHPGSPFVPSESWYRDGKFLWGHEVQYTLHNLSESDDTESINCIVQLPKLLLDDDGEDPDNDQLTQPREALHNVGKTARDAIRDYLMKVFKHTRGQLVQREGFNSTWEVELALCVPSKWSTYAQLTMQEIMLEVVDRTDMRGRDFSMFIIDEPEAAVTFALRHENIQEIIAEGTNFVVCDAGGGTVDAITYTVRQEYPFRFDEIAMPAGKDCGSSYINQAFIEESRERLAHVIELGREPIYSKEAVMQEDLFRKFEHEQKRIYDPDDWEEGENISLRIFGLREDPTRNFGTGMFYIKKDQMNTYFRRSLDGTVALIDEQLKQLDGQKIKAILLVGGFSQSPALKRCLNDAFGRGGLEVIHLHQDIDMTTAVSRGGVLRALNKENGPRRKLRLNLGVRVSEPYNERFKGHKSARWSRHHLNGKKYVKDCMDWVIRKDQILNEGESTEIYMHRAFEPGEDMTVYETLYFSDRPVHQHYHMDDDKNSGHRKAGFVEASLEALQTGNMLEKRINDEGDVYYEVHYSIKLEVNGRNIKATIHCPPGKEVQGQAQICIAAAFRPGTK</sequence>
<dbReference type="RefSeq" id="XP_022388973.1">
    <property type="nucleotide sequence ID" value="XM_022533581.1"/>
</dbReference>
<protein>
    <recommendedName>
        <fullName evidence="4">Hsp70 family chaperone</fullName>
    </recommendedName>
</protein>
<dbReference type="Gene3D" id="3.30.420.40">
    <property type="match status" value="2"/>
</dbReference>
<reference evidence="2 3" key="1">
    <citation type="journal article" date="2016" name="Genome Biol. Evol.">
        <title>Draft genome sequence of an aflatoxigenic Aspergillus species, A. bombycis.</title>
        <authorList>
            <person name="Moore G.G."/>
            <person name="Mack B.M."/>
            <person name="Beltz S.B."/>
            <person name="Gilbert M.K."/>
        </authorList>
    </citation>
    <scope>NUCLEOTIDE SEQUENCE [LARGE SCALE GENOMIC DNA]</scope>
    <source>
        <strain evidence="3">NRRL 26010</strain>
    </source>
</reference>
<proteinExistence type="predicted"/>
<name>A0A1F8A0L7_9EURO</name>
<comment type="caution">
    <text evidence="2">The sequence shown here is derived from an EMBL/GenBank/DDBJ whole genome shotgun (WGS) entry which is preliminary data.</text>
</comment>
<dbReference type="PANTHER" id="PTHR42749:SF8">
    <property type="entry name" value="HSP70 FAMILY PROTEIN (AFU_ORTHOLOGUE AFUA_3G13740)"/>
    <property type="match status" value="1"/>
</dbReference>
<evidence type="ECO:0000313" key="2">
    <source>
        <dbReference type="EMBL" id="OGM45256.1"/>
    </source>
</evidence>
<dbReference type="GeneID" id="34449842"/>
<dbReference type="SUPFAM" id="SSF53067">
    <property type="entry name" value="Actin-like ATPase domain"/>
    <property type="match status" value="2"/>
</dbReference>
<dbReference type="PANTHER" id="PTHR42749">
    <property type="entry name" value="CELL SHAPE-DETERMINING PROTEIN MREB"/>
    <property type="match status" value="1"/>
</dbReference>
<dbReference type="Proteomes" id="UP000179179">
    <property type="component" value="Unassembled WGS sequence"/>
</dbReference>
<dbReference type="OrthoDB" id="2963168at2759"/>
<organism evidence="2 3">
    <name type="scientific">Aspergillus bombycis</name>
    <dbReference type="NCBI Taxonomy" id="109264"/>
    <lineage>
        <taxon>Eukaryota</taxon>
        <taxon>Fungi</taxon>
        <taxon>Dikarya</taxon>
        <taxon>Ascomycota</taxon>
        <taxon>Pezizomycotina</taxon>
        <taxon>Eurotiomycetes</taxon>
        <taxon>Eurotiomycetidae</taxon>
        <taxon>Eurotiales</taxon>
        <taxon>Aspergillaceae</taxon>
        <taxon>Aspergillus</taxon>
    </lineage>
</organism>
<keyword evidence="3" id="KW-1185">Reference proteome</keyword>
<dbReference type="Gene3D" id="3.90.640.10">
    <property type="entry name" value="Actin, Chain A, domain 4"/>
    <property type="match status" value="1"/>
</dbReference>
<evidence type="ECO:0000313" key="3">
    <source>
        <dbReference type="Proteomes" id="UP000179179"/>
    </source>
</evidence>
<evidence type="ECO:0008006" key="4">
    <source>
        <dbReference type="Google" id="ProtNLM"/>
    </source>
</evidence>
<dbReference type="STRING" id="109264.A0A1F8A0L7"/>
<dbReference type="CDD" id="cd10170">
    <property type="entry name" value="ASKHA_NBD_HSP70"/>
    <property type="match status" value="1"/>
</dbReference>
<dbReference type="EMBL" id="LYCR01000044">
    <property type="protein sequence ID" value="OGM45256.1"/>
    <property type="molecule type" value="Genomic_DNA"/>
</dbReference>
<evidence type="ECO:0000256" key="1">
    <source>
        <dbReference type="SAM" id="MobiDB-lite"/>
    </source>
</evidence>
<gene>
    <name evidence="2" type="ORF">ABOM_006452</name>
</gene>
<accession>A0A1F8A0L7</accession>
<dbReference type="InterPro" id="IPR043129">
    <property type="entry name" value="ATPase_NBD"/>
</dbReference>